<feature type="region of interest" description="Disordered" evidence="1">
    <location>
        <begin position="119"/>
        <end position="139"/>
    </location>
</feature>
<feature type="region of interest" description="Disordered" evidence="1">
    <location>
        <begin position="206"/>
        <end position="246"/>
    </location>
</feature>
<keyword evidence="3" id="KW-1185">Reference proteome</keyword>
<feature type="region of interest" description="Disordered" evidence="1">
    <location>
        <begin position="552"/>
        <end position="571"/>
    </location>
</feature>
<evidence type="ECO:0000313" key="3">
    <source>
        <dbReference type="Proteomes" id="UP001219525"/>
    </source>
</evidence>
<dbReference type="EMBL" id="JARJCW010000047">
    <property type="protein sequence ID" value="KAJ7204334.1"/>
    <property type="molecule type" value="Genomic_DNA"/>
</dbReference>
<feature type="region of interest" description="Disordered" evidence="1">
    <location>
        <begin position="522"/>
        <end position="545"/>
    </location>
</feature>
<name>A0AAD6Y9S5_9AGAR</name>
<reference evidence="2" key="1">
    <citation type="submission" date="2023-03" db="EMBL/GenBank/DDBJ databases">
        <title>Massive genome expansion in bonnet fungi (Mycena s.s.) driven by repeated elements and novel gene families across ecological guilds.</title>
        <authorList>
            <consortium name="Lawrence Berkeley National Laboratory"/>
            <person name="Harder C.B."/>
            <person name="Miyauchi S."/>
            <person name="Viragh M."/>
            <person name="Kuo A."/>
            <person name="Thoen E."/>
            <person name="Andreopoulos B."/>
            <person name="Lu D."/>
            <person name="Skrede I."/>
            <person name="Drula E."/>
            <person name="Henrissat B."/>
            <person name="Morin E."/>
            <person name="Kohler A."/>
            <person name="Barry K."/>
            <person name="LaButti K."/>
            <person name="Morin E."/>
            <person name="Salamov A."/>
            <person name="Lipzen A."/>
            <person name="Mereny Z."/>
            <person name="Hegedus B."/>
            <person name="Baldrian P."/>
            <person name="Stursova M."/>
            <person name="Weitz H."/>
            <person name="Taylor A."/>
            <person name="Grigoriev I.V."/>
            <person name="Nagy L.G."/>
            <person name="Martin F."/>
            <person name="Kauserud H."/>
        </authorList>
    </citation>
    <scope>NUCLEOTIDE SEQUENCE</scope>
    <source>
        <strain evidence="2">9144</strain>
    </source>
</reference>
<proteinExistence type="predicted"/>
<comment type="caution">
    <text evidence="2">The sequence shown here is derived from an EMBL/GenBank/DDBJ whole genome shotgun (WGS) entry which is preliminary data.</text>
</comment>
<feature type="compositionally biased region" description="Basic and acidic residues" evidence="1">
    <location>
        <begin position="217"/>
        <end position="233"/>
    </location>
</feature>
<dbReference type="Proteomes" id="UP001219525">
    <property type="component" value="Unassembled WGS sequence"/>
</dbReference>
<sequence length="704" mass="72914">MRAGSMFQPVRAGSKESRERFCSRTLYGVRTGYRTRTQGRSIPRVRVRAVLIATVRGDRNASLDEKRVGSDKTAETMQPKERMVRRGAGRGAAAPSLEGKRSAGAAARVAVAGAPARGCGRAAGGGGTQTRCALPGGRGGRARARCGRVRARCGRVRARCGAAGGRMRRDAARRVAAARVAVARVAVAGARVGACAQWGSGRVGARGVGGRRAAAGRGHDARGRDARGRDAGGCERNAARRPGGCGRDAARRVAAARGWDDARCGRAAEQRAAALAGGGGRGHAGTRARGVSAAGAARARMRGHARGRGCALGRRAAALAWAGAWGARSRRGARAHAGACAQSRLRLWAQFRAAWAGVGAGTACVRRHALVRARARAQQWGVAGGAGARGGMRAVAVAVARAVARGVGRRGRGHGMCAAAACVSARTGADTAVGGGRCASTGPRAVAAGTDAAVPGAKSAGAGADVAGGAAQQQRLALLQRERVRRRQGIARGVAGRGAVAAMRGGVAEQARVRAVTAGSPEMGRRGCGMHAGARRGTRGGCSGASTARIEVQRKGRAPGRGKSWPPQERARRTIRSVRGECNGCRTWRLRRAWGTVLGYEAKRKRKKSGAGAQDAQRRVHVVVEEEQMNGREFALEGSEEWGEVFQTVLRQNQELLTESMLHHDMRVRFGTDLHNFAVKYSGLSLASASSGNADTALGLITPT</sequence>
<evidence type="ECO:0000313" key="2">
    <source>
        <dbReference type="EMBL" id="KAJ7204334.1"/>
    </source>
</evidence>
<protein>
    <submittedName>
        <fullName evidence="2">Uncharacterized protein</fullName>
    </submittedName>
</protein>
<dbReference type="AlphaFoldDB" id="A0AAD6Y9S5"/>
<organism evidence="2 3">
    <name type="scientific">Mycena pura</name>
    <dbReference type="NCBI Taxonomy" id="153505"/>
    <lineage>
        <taxon>Eukaryota</taxon>
        <taxon>Fungi</taxon>
        <taxon>Dikarya</taxon>
        <taxon>Basidiomycota</taxon>
        <taxon>Agaricomycotina</taxon>
        <taxon>Agaricomycetes</taxon>
        <taxon>Agaricomycetidae</taxon>
        <taxon>Agaricales</taxon>
        <taxon>Marasmiineae</taxon>
        <taxon>Mycenaceae</taxon>
        <taxon>Mycena</taxon>
    </lineage>
</organism>
<gene>
    <name evidence="2" type="ORF">GGX14DRAFT_398189</name>
</gene>
<accession>A0AAD6Y9S5</accession>
<evidence type="ECO:0000256" key="1">
    <source>
        <dbReference type="SAM" id="MobiDB-lite"/>
    </source>
</evidence>
<feature type="compositionally biased region" description="Low complexity" evidence="1">
    <location>
        <begin position="285"/>
        <end position="295"/>
    </location>
</feature>
<feature type="region of interest" description="Disordered" evidence="1">
    <location>
        <begin position="275"/>
        <end position="295"/>
    </location>
</feature>